<dbReference type="GO" id="GO:0005992">
    <property type="term" value="P:trehalose biosynthetic process"/>
    <property type="evidence" value="ECO:0007669"/>
    <property type="project" value="InterPro"/>
</dbReference>
<dbReference type="CDD" id="cd01627">
    <property type="entry name" value="HAD_TPP"/>
    <property type="match status" value="1"/>
</dbReference>
<dbReference type="NCBIfam" id="TIGR00685">
    <property type="entry name" value="T6PP"/>
    <property type="match status" value="1"/>
</dbReference>
<dbReference type="InterPro" id="IPR003337">
    <property type="entry name" value="Trehalose_PPase"/>
</dbReference>
<comment type="similarity">
    <text evidence="2">Belongs to the glycosyltransferase 20 family.</text>
</comment>
<evidence type="ECO:0000313" key="3">
    <source>
        <dbReference type="EMBL" id="SFC21945.1"/>
    </source>
</evidence>
<sequence length="738" mass="84019">MQTFKSSFKRLLIVSYRLPFSIQQTNEGPELHQNSGGLVSAVLSMAEQMGPTQENSATKIHWIGHGDTSLQQVDAAALENDTFVAHPVFMDEAVHKGFYEGFSNDLIWPLFHYFPSYASFKEHDFESYKQANTRFLEELTALIEPGDLVWIHDFQLMLLPDLLRQAMPDISIGYFFHIPFPTYEIIKLLPRTWRQALIEGLLGADVVGFHTTDYVQHFLQSVSEVLSLPIINQRIVLPNRSTFVKDFPISIDFNKFNTSGQDTEVFATQQHFKNLLRHNKIIFSVDRLDYTKGITSRLLGYERFLLQHPDWHDKVTFVMTVVPSRDKIGQYQELKREIEETVGRINGLFGTIGWRPIVYSYRSLTFTELMALYTACDVALITPVRDGMNLVCKEFVASRHDHKGVLILSELAGAAQELPDAIIINPTDTQEVADAILQALLMPLAEQEQRLMQMRTHLQNHNVFRWSHDFLTALNDMINNPTDLETDLPVLPFIATFTDARKRLLLVDFDGTLAPIVNDPAEARPSGDLQNILINLAESSDVVVISGRNRSFLEKTFTGIPVHLVAEHGAFLKKPDHPWERLDLSTDDWVDPVRSTMNYFVDRFPGSFIEEKETAIAWHYRMVESDDIEGQAIDLSTQLRRVSSSIPLAVIQGNKVVEVKPAQHSKGTVALTLVDQKPYDFIVSIGDDTTDEDMFRQLPNWAYTMKVGPGMSFARYRLARQQDVETLLKRMSEALVAV</sequence>
<accession>A0A1I1HE06</accession>
<evidence type="ECO:0000313" key="4">
    <source>
        <dbReference type="Proteomes" id="UP000198598"/>
    </source>
</evidence>
<keyword evidence="4" id="KW-1185">Reference proteome</keyword>
<organism evidence="3 4">
    <name type="scientific">Spirosoma endophyticum</name>
    <dbReference type="NCBI Taxonomy" id="662367"/>
    <lineage>
        <taxon>Bacteria</taxon>
        <taxon>Pseudomonadati</taxon>
        <taxon>Bacteroidota</taxon>
        <taxon>Cytophagia</taxon>
        <taxon>Cytophagales</taxon>
        <taxon>Cytophagaceae</taxon>
        <taxon>Spirosoma</taxon>
    </lineage>
</organism>
<name>A0A1I1HE06_9BACT</name>
<dbReference type="AlphaFoldDB" id="A0A1I1HE06"/>
<proteinExistence type="inferred from homology"/>
<dbReference type="Gene3D" id="3.40.50.1000">
    <property type="entry name" value="HAD superfamily/HAD-like"/>
    <property type="match status" value="1"/>
</dbReference>
<dbReference type="Pfam" id="PF00982">
    <property type="entry name" value="Glyco_transf_20"/>
    <property type="match status" value="1"/>
</dbReference>
<dbReference type="EMBL" id="FOLQ01000001">
    <property type="protein sequence ID" value="SFC21945.1"/>
    <property type="molecule type" value="Genomic_DNA"/>
</dbReference>
<reference evidence="3 4" key="1">
    <citation type="submission" date="2016-10" db="EMBL/GenBank/DDBJ databases">
        <authorList>
            <person name="de Groot N.N."/>
        </authorList>
    </citation>
    <scope>NUCLEOTIDE SEQUENCE [LARGE SCALE GENOMIC DNA]</scope>
    <source>
        <strain evidence="3 4">DSM 26130</strain>
    </source>
</reference>
<comment type="similarity">
    <text evidence="1">In the C-terminal section; belongs to the trehalose phosphatase family.</text>
</comment>
<dbReference type="InterPro" id="IPR036412">
    <property type="entry name" value="HAD-like_sf"/>
</dbReference>
<dbReference type="PANTHER" id="PTHR10788:SF106">
    <property type="entry name" value="BCDNA.GH08860"/>
    <property type="match status" value="1"/>
</dbReference>
<dbReference type="InterPro" id="IPR001830">
    <property type="entry name" value="Glyco_trans_20"/>
</dbReference>
<dbReference type="GO" id="GO:0004805">
    <property type="term" value="F:trehalose-phosphatase activity"/>
    <property type="evidence" value="ECO:0007669"/>
    <property type="project" value="TreeGrafter"/>
</dbReference>
<dbReference type="RefSeq" id="WP_093823016.1">
    <property type="nucleotide sequence ID" value="NZ_FOLQ01000001.1"/>
</dbReference>
<dbReference type="InterPro" id="IPR006379">
    <property type="entry name" value="HAD-SF_hydro_IIB"/>
</dbReference>
<dbReference type="NCBIfam" id="NF011071">
    <property type="entry name" value="PRK14501.1"/>
    <property type="match status" value="1"/>
</dbReference>
<dbReference type="Gene3D" id="3.40.50.2000">
    <property type="entry name" value="Glycogen Phosphorylase B"/>
    <property type="match status" value="2"/>
</dbReference>
<dbReference type="Pfam" id="PF02358">
    <property type="entry name" value="Trehalose_PPase"/>
    <property type="match status" value="1"/>
</dbReference>
<dbReference type="SUPFAM" id="SSF53756">
    <property type="entry name" value="UDP-Glycosyltransferase/glycogen phosphorylase"/>
    <property type="match status" value="1"/>
</dbReference>
<dbReference type="SUPFAM" id="SSF56784">
    <property type="entry name" value="HAD-like"/>
    <property type="match status" value="1"/>
</dbReference>
<protein>
    <submittedName>
        <fullName evidence="3">Trehalose 6-phosphate synthase /trehalose 6-phosphatase</fullName>
    </submittedName>
</protein>
<dbReference type="STRING" id="662367.SAMN05216167_101678"/>
<dbReference type="Proteomes" id="UP000198598">
    <property type="component" value="Unassembled WGS sequence"/>
</dbReference>
<dbReference type="Gene3D" id="3.30.70.1020">
    <property type="entry name" value="Trehalose-6-phosphate phosphatase related protein, domain 2"/>
    <property type="match status" value="1"/>
</dbReference>
<dbReference type="CDD" id="cd03788">
    <property type="entry name" value="GT20_TPS"/>
    <property type="match status" value="1"/>
</dbReference>
<evidence type="ECO:0000256" key="1">
    <source>
        <dbReference type="ARBA" id="ARBA00006330"/>
    </source>
</evidence>
<dbReference type="GO" id="GO:0005829">
    <property type="term" value="C:cytosol"/>
    <property type="evidence" value="ECO:0007669"/>
    <property type="project" value="TreeGrafter"/>
</dbReference>
<dbReference type="InterPro" id="IPR023214">
    <property type="entry name" value="HAD_sf"/>
</dbReference>
<evidence type="ECO:0000256" key="2">
    <source>
        <dbReference type="ARBA" id="ARBA00008799"/>
    </source>
</evidence>
<gene>
    <name evidence="3" type="ORF">SAMN05216167_101678</name>
</gene>
<dbReference type="GO" id="GO:0003825">
    <property type="term" value="F:alpha,alpha-trehalose-phosphate synthase (UDP-forming) activity"/>
    <property type="evidence" value="ECO:0007669"/>
    <property type="project" value="TreeGrafter"/>
</dbReference>
<dbReference type="PANTHER" id="PTHR10788">
    <property type="entry name" value="TREHALOSE-6-PHOSPHATE SYNTHASE"/>
    <property type="match status" value="1"/>
</dbReference>
<dbReference type="OrthoDB" id="9761633at2"/>
<dbReference type="NCBIfam" id="TIGR01484">
    <property type="entry name" value="HAD-SF-IIB"/>
    <property type="match status" value="1"/>
</dbReference>